<accession>A0A849VPI5</accession>
<evidence type="ECO:0000313" key="2">
    <source>
        <dbReference type="Proteomes" id="UP000550508"/>
    </source>
</evidence>
<keyword evidence="2" id="KW-1185">Reference proteome</keyword>
<evidence type="ECO:0000313" key="1">
    <source>
        <dbReference type="EMBL" id="NTS31356.1"/>
    </source>
</evidence>
<dbReference type="Proteomes" id="UP000550508">
    <property type="component" value="Unassembled WGS sequence"/>
</dbReference>
<dbReference type="EMBL" id="JABUMX010000002">
    <property type="protein sequence ID" value="NTS31356.1"/>
    <property type="molecule type" value="Genomic_DNA"/>
</dbReference>
<protein>
    <submittedName>
        <fullName evidence="1">Uncharacterized protein</fullName>
    </submittedName>
</protein>
<name>A0A849VPI5_9HYPH</name>
<proteinExistence type="predicted"/>
<gene>
    <name evidence="1" type="ORF">HQ945_08825</name>
</gene>
<reference evidence="1 2" key="1">
    <citation type="submission" date="2020-05" db="EMBL/GenBank/DDBJ databases">
        <authorList>
            <person name="Kim M.K."/>
        </authorList>
    </citation>
    <scope>NUCLEOTIDE SEQUENCE [LARGE SCALE GENOMIC DNA]</scope>
    <source>
        <strain evidence="1 2">BT25</strain>
    </source>
</reference>
<dbReference type="RefSeq" id="WP_174207984.1">
    <property type="nucleotide sequence ID" value="NZ_JABUMX010000002.1"/>
</dbReference>
<dbReference type="AlphaFoldDB" id="A0A849VPI5"/>
<comment type="caution">
    <text evidence="1">The sequence shown here is derived from an EMBL/GenBank/DDBJ whole genome shotgun (WGS) entry which is preliminary data.</text>
</comment>
<organism evidence="1 2">
    <name type="scientific">Phyllobacterium pellucidum</name>
    <dbReference type="NCBI Taxonomy" id="2740464"/>
    <lineage>
        <taxon>Bacteria</taxon>
        <taxon>Pseudomonadati</taxon>
        <taxon>Pseudomonadota</taxon>
        <taxon>Alphaproteobacteria</taxon>
        <taxon>Hyphomicrobiales</taxon>
        <taxon>Phyllobacteriaceae</taxon>
        <taxon>Phyllobacterium</taxon>
    </lineage>
</organism>
<sequence>MLKNDAKMRKHLWAISGKASQLGASTLGHHFYFDEETAHYSVYCFSSRENAELFQAAWCAEWLTPEDRKKSRWRPWSSLGPKRP</sequence>